<reference evidence="2" key="1">
    <citation type="submission" date="2024-06" db="EMBL/GenBank/DDBJ databases">
        <title>Draft genome sequence of Microbacterium sp. strain A8/3-1, isolated from Oxytropis tragacanthoides Fisch. ex DC. Root nodules in the Altai region of Russia.</title>
        <authorList>
            <person name="Sazanova A."/>
            <person name="Guro P."/>
            <person name="Kuznetsova I."/>
            <person name="Belimov A."/>
            <person name="Safronova V."/>
        </authorList>
    </citation>
    <scope>NUCLEOTIDE SEQUENCE</scope>
    <source>
        <strain evidence="2">A8/3-1</strain>
    </source>
</reference>
<feature type="transmembrane region" description="Helical" evidence="1">
    <location>
        <begin position="47"/>
        <end position="68"/>
    </location>
</feature>
<accession>A0AAU7VWQ6</accession>
<organism evidence="2">
    <name type="scientific">Microbacterium sp. A8/3-1</name>
    <dbReference type="NCBI Taxonomy" id="3160749"/>
    <lineage>
        <taxon>Bacteria</taxon>
        <taxon>Bacillati</taxon>
        <taxon>Actinomycetota</taxon>
        <taxon>Actinomycetes</taxon>
        <taxon>Micrococcales</taxon>
        <taxon>Microbacteriaceae</taxon>
        <taxon>Microbacterium</taxon>
    </lineage>
</organism>
<evidence type="ECO:0000313" key="2">
    <source>
        <dbReference type="EMBL" id="XBX78855.1"/>
    </source>
</evidence>
<name>A0AAU7VWQ6_9MICO</name>
<keyword evidence="1" id="KW-0812">Transmembrane</keyword>
<evidence type="ECO:0008006" key="3">
    <source>
        <dbReference type="Google" id="ProtNLM"/>
    </source>
</evidence>
<dbReference type="RefSeq" id="WP_350352051.1">
    <property type="nucleotide sequence ID" value="NZ_CP158357.1"/>
</dbReference>
<dbReference type="EMBL" id="CP158357">
    <property type="protein sequence ID" value="XBX78855.1"/>
    <property type="molecule type" value="Genomic_DNA"/>
</dbReference>
<gene>
    <name evidence="2" type="ORF">ABS642_01845</name>
</gene>
<keyword evidence="1" id="KW-1133">Transmembrane helix</keyword>
<keyword evidence="1" id="KW-0472">Membrane</keyword>
<protein>
    <recommendedName>
        <fullName evidence="3">CU044_5270 family protein</fullName>
    </recommendedName>
</protein>
<evidence type="ECO:0000256" key="1">
    <source>
        <dbReference type="SAM" id="Phobius"/>
    </source>
</evidence>
<dbReference type="AlphaFoldDB" id="A0AAU7VWQ6"/>
<proteinExistence type="predicted"/>
<sequence>MNVFEKVQEARPEIDGAEENISAARGRLLTEIHAEKRPARSRAARRPWIITAGLVGAAAAVTVGVLVVGNLTTPTTGGVEAIPTVVPKPSVEPTPEPTVEPLTASGAFSAAGAAASTFAGLTVAPGQYLRVHIDSEQIVYHQPIPELGQYQADRSNAANAWLQSTNWDYYVPADQSGDWFYTPGDSDGGVTQLFGPDALQLSQEAHQSQSGTAYFDQGPSAPWETSGGYSLTSFFADMPRDPAQLIDWIRTNQGTVTGDQDYKVGWLLVDLLSYNVGAPDARAAMYSALSLLAGSELVGSDGATATVSFAAAEQALSGADAVKRRTVKIDMNSGMVLEKTVTLDVASTLIPATLADERYIYTVSVVDALP</sequence>